<dbReference type="EMBL" id="CP025408">
    <property type="protein sequence ID" value="AUH33288.1"/>
    <property type="molecule type" value="Genomic_DNA"/>
</dbReference>
<dbReference type="RefSeq" id="WP_101459958.1">
    <property type="nucleotide sequence ID" value="NZ_CP025408.1"/>
</dbReference>
<evidence type="ECO:0000256" key="1">
    <source>
        <dbReference type="SAM" id="SignalP"/>
    </source>
</evidence>
<evidence type="ECO:0000313" key="2">
    <source>
        <dbReference type="EMBL" id="AUH33288.1"/>
    </source>
</evidence>
<protein>
    <submittedName>
        <fullName evidence="2">Uncharacterized protein</fullName>
    </submittedName>
</protein>
<gene>
    <name evidence="2" type="ORF">CUV01_07705</name>
</gene>
<proteinExistence type="predicted"/>
<organism evidence="2 3">
    <name type="scientific">Paracoccus tegillarcae</name>
    <dbReference type="NCBI Taxonomy" id="1529068"/>
    <lineage>
        <taxon>Bacteria</taxon>
        <taxon>Pseudomonadati</taxon>
        <taxon>Pseudomonadota</taxon>
        <taxon>Alphaproteobacteria</taxon>
        <taxon>Rhodobacterales</taxon>
        <taxon>Paracoccaceae</taxon>
        <taxon>Paracoccus</taxon>
    </lineage>
</organism>
<dbReference type="AlphaFoldDB" id="A0A2K9EE98"/>
<reference evidence="2 3" key="1">
    <citation type="submission" date="2017-12" db="EMBL/GenBank/DDBJ databases">
        <authorList>
            <person name="Hurst M.R.H."/>
        </authorList>
    </citation>
    <scope>NUCLEOTIDE SEQUENCE [LARGE SCALE GENOMIC DNA]</scope>
    <source>
        <strain evidence="2 3">BM15</strain>
    </source>
</reference>
<accession>A0A2K9EE98</accession>
<feature type="chain" id="PRO_5014875355" evidence="1">
    <location>
        <begin position="21"/>
        <end position="202"/>
    </location>
</feature>
<dbReference type="Proteomes" id="UP000233742">
    <property type="component" value="Chromosome"/>
</dbReference>
<feature type="signal peptide" evidence="1">
    <location>
        <begin position="1"/>
        <end position="20"/>
    </location>
</feature>
<sequence>MKNILCWIVALMLPALPLTAGEAGDAVFAERGPWSLGTQELVWTETVQGPAAEGFRTVEDGRLTLSEAIDPTDGEPILQLTHRKGTYDRVIGPYPISGGDPVLTFFLERTARDMAALTGGSPFYIRNRMKDALFRGGSLSRDGDTVEARFKPFEGDGNADRMGGFETLELVFIIGDPDAPIREMTASTDGEALDYLNRLVMQ</sequence>
<dbReference type="KEGG" id="paro:CUV01_07705"/>
<keyword evidence="1" id="KW-0732">Signal</keyword>
<evidence type="ECO:0000313" key="3">
    <source>
        <dbReference type="Proteomes" id="UP000233742"/>
    </source>
</evidence>
<name>A0A2K9EE98_9RHOB</name>
<dbReference type="OrthoDB" id="5801444at2"/>
<keyword evidence="3" id="KW-1185">Reference proteome</keyword>